<evidence type="ECO:0000313" key="1">
    <source>
        <dbReference type="EMBL" id="AEX63164.1"/>
    </source>
</evidence>
<accession>H2EF99</accession>
<organism evidence="1">
    <name type="scientific">Moumouvirus sp. 'Monve'</name>
    <dbReference type="NCBI Taxonomy" id="1128131"/>
    <lineage>
        <taxon>Viruses</taxon>
        <taxon>Varidnaviria</taxon>
        <taxon>Bamfordvirae</taxon>
        <taxon>Nucleocytoviricota</taxon>
        <taxon>Megaviricetes</taxon>
        <taxon>Imitervirales</taxon>
        <taxon>Mimiviridae</taxon>
        <taxon>Megamimivirinae</taxon>
        <taxon>Moumouvirus</taxon>
    </lineage>
</organism>
<gene>
    <name evidence="1" type="ORF">mv_R962</name>
</gene>
<dbReference type="EMBL" id="JN885999">
    <property type="protein sequence ID" value="AEX63164.1"/>
    <property type="molecule type" value="Genomic_DNA"/>
</dbReference>
<protein>
    <submittedName>
        <fullName evidence="1">Putative ankyrin repeat protein</fullName>
    </submittedName>
</protein>
<proteinExistence type="predicted"/>
<dbReference type="Gene3D" id="1.25.40.20">
    <property type="entry name" value="Ankyrin repeat-containing domain"/>
    <property type="match status" value="1"/>
</dbReference>
<dbReference type="SUPFAM" id="SSF48403">
    <property type="entry name" value="Ankyrin repeat"/>
    <property type="match status" value="1"/>
</dbReference>
<reference evidence="1" key="1">
    <citation type="submission" date="2011-10" db="EMBL/GenBank/DDBJ databases">
        <title>Provirophages and transpovirons: unique mobilome of giant viruses.</title>
        <authorList>
            <person name="Desnues C."/>
            <person name="LaScola B."/>
            <person name="Yutin N."/>
            <person name="Fournous G."/>
            <person name="Koonin E."/>
            <person name="Raoult D."/>
        </authorList>
    </citation>
    <scope>NUCLEOTIDE SEQUENCE</scope>
    <source>
        <strain evidence="1">Mv13-mv</strain>
    </source>
</reference>
<dbReference type="InterPro" id="IPR036770">
    <property type="entry name" value="Ankyrin_rpt-contain_sf"/>
</dbReference>
<sequence length="193" mass="22176">MNIEFDISILENDNVEAIKILDLNGKIKNSIYTLCAKYDSVKILEYIHQKNPDIKNNYFANSDALYIAIINGSTKVFSYIIDNNFYFSHKIKDIILDKHTNLSIQIIGKNKIMQIIENSVFIIGIDNVINYKGEQISTYIKPKNIFKDKIQKPININNVKVFQNVPKFKYTLGISATPIKQTSLSESLCYILN</sequence>
<name>H2EF99_9VIRU</name>